<organism evidence="2 3">
    <name type="scientific">Linderina pennispora</name>
    <dbReference type="NCBI Taxonomy" id="61395"/>
    <lineage>
        <taxon>Eukaryota</taxon>
        <taxon>Fungi</taxon>
        <taxon>Fungi incertae sedis</taxon>
        <taxon>Zoopagomycota</taxon>
        <taxon>Kickxellomycotina</taxon>
        <taxon>Kickxellomycetes</taxon>
        <taxon>Kickxellales</taxon>
        <taxon>Kickxellaceae</taxon>
        <taxon>Linderina</taxon>
    </lineage>
</organism>
<feature type="region of interest" description="Disordered" evidence="1">
    <location>
        <begin position="1"/>
        <end position="31"/>
    </location>
</feature>
<feature type="compositionally biased region" description="Basic and acidic residues" evidence="1">
    <location>
        <begin position="1"/>
        <end position="11"/>
    </location>
</feature>
<accession>A0A1Y1W5U2</accession>
<reference evidence="2 3" key="1">
    <citation type="submission" date="2016-07" db="EMBL/GenBank/DDBJ databases">
        <title>Pervasive Adenine N6-methylation of Active Genes in Fungi.</title>
        <authorList>
            <consortium name="DOE Joint Genome Institute"/>
            <person name="Mondo S.J."/>
            <person name="Dannebaum R.O."/>
            <person name="Kuo R.C."/>
            <person name="Labutti K."/>
            <person name="Haridas S."/>
            <person name="Kuo A."/>
            <person name="Salamov A."/>
            <person name="Ahrendt S.R."/>
            <person name="Lipzen A."/>
            <person name="Sullivan W."/>
            <person name="Andreopoulos W.B."/>
            <person name="Clum A."/>
            <person name="Lindquist E."/>
            <person name="Daum C."/>
            <person name="Ramamoorthy G.K."/>
            <person name="Gryganskyi A."/>
            <person name="Culley D."/>
            <person name="Magnuson J.K."/>
            <person name="James T.Y."/>
            <person name="O'Malley M.A."/>
            <person name="Stajich J.E."/>
            <person name="Spatafora J.W."/>
            <person name="Visel A."/>
            <person name="Grigoriev I.V."/>
        </authorList>
    </citation>
    <scope>NUCLEOTIDE SEQUENCE [LARGE SCALE GENOMIC DNA]</scope>
    <source>
        <strain evidence="2 3">ATCC 12442</strain>
    </source>
</reference>
<proteinExistence type="predicted"/>
<evidence type="ECO:0000313" key="2">
    <source>
        <dbReference type="EMBL" id="ORX68606.1"/>
    </source>
</evidence>
<sequence length="55" mass="6242">MVRLDAHKSDMHSSTLKQSIQHPPHNLDHHKNAVVGTSRDLINILVTLVYHVFCS</sequence>
<protein>
    <submittedName>
        <fullName evidence="2">Uncharacterized protein</fullName>
    </submittedName>
</protein>
<comment type="caution">
    <text evidence="2">The sequence shown here is derived from an EMBL/GenBank/DDBJ whole genome shotgun (WGS) entry which is preliminary data.</text>
</comment>
<dbReference type="RefSeq" id="XP_040742388.1">
    <property type="nucleotide sequence ID" value="XM_040887910.1"/>
</dbReference>
<dbReference type="Proteomes" id="UP000193922">
    <property type="component" value="Unassembled WGS sequence"/>
</dbReference>
<dbReference type="GeneID" id="63804558"/>
<evidence type="ECO:0000313" key="3">
    <source>
        <dbReference type="Proteomes" id="UP000193922"/>
    </source>
</evidence>
<gene>
    <name evidence="2" type="ORF">DL89DRAFT_268402</name>
</gene>
<feature type="compositionally biased region" description="Polar residues" evidence="1">
    <location>
        <begin position="12"/>
        <end position="21"/>
    </location>
</feature>
<dbReference type="AlphaFoldDB" id="A0A1Y1W5U2"/>
<evidence type="ECO:0000256" key="1">
    <source>
        <dbReference type="SAM" id="MobiDB-lite"/>
    </source>
</evidence>
<keyword evidence="3" id="KW-1185">Reference proteome</keyword>
<name>A0A1Y1W5U2_9FUNG</name>
<dbReference type="EMBL" id="MCFD01000009">
    <property type="protein sequence ID" value="ORX68606.1"/>
    <property type="molecule type" value="Genomic_DNA"/>
</dbReference>